<proteinExistence type="predicted"/>
<keyword evidence="6" id="KW-1185">Reference proteome</keyword>
<evidence type="ECO:0000259" key="4">
    <source>
        <dbReference type="Pfam" id="PF25023"/>
    </source>
</evidence>
<dbReference type="InterPro" id="IPR056823">
    <property type="entry name" value="TEN-like_YD-shell"/>
</dbReference>
<evidence type="ECO:0000256" key="2">
    <source>
        <dbReference type="SAM" id="MobiDB-lite"/>
    </source>
</evidence>
<dbReference type="Pfam" id="PF25023">
    <property type="entry name" value="TEN_YD-shell"/>
    <property type="match status" value="1"/>
</dbReference>
<dbReference type="Gene3D" id="2.180.10.10">
    <property type="entry name" value="RHS repeat-associated core"/>
    <property type="match status" value="1"/>
</dbReference>
<feature type="compositionally biased region" description="Polar residues" evidence="2">
    <location>
        <begin position="297"/>
        <end position="312"/>
    </location>
</feature>
<gene>
    <name evidence="5" type="ORF">J7I44_05295</name>
</gene>
<protein>
    <submittedName>
        <fullName evidence="5">RHS repeat-associated core domain-containing protein</fullName>
    </submittedName>
</protein>
<accession>A0ABS4DKX4</accession>
<feature type="chain" id="PRO_5045677938" evidence="3">
    <location>
        <begin position="33"/>
        <end position="320"/>
    </location>
</feature>
<feature type="domain" description="Teneurin-like YD-shell" evidence="4">
    <location>
        <begin position="35"/>
        <end position="132"/>
    </location>
</feature>
<dbReference type="InterPro" id="IPR050708">
    <property type="entry name" value="T6SS_VgrG/RHS"/>
</dbReference>
<dbReference type="PANTHER" id="PTHR32305:SF17">
    <property type="entry name" value="TRNA NUCLEASE WAPA"/>
    <property type="match status" value="1"/>
</dbReference>
<feature type="compositionally biased region" description="Polar residues" evidence="2">
    <location>
        <begin position="249"/>
        <end position="258"/>
    </location>
</feature>
<name>A0ABS4DKX4_9GAMM</name>
<organism evidence="5 6">
    <name type="scientific">Frateuria flava</name>
    <dbReference type="NCBI Taxonomy" id="2821489"/>
    <lineage>
        <taxon>Bacteria</taxon>
        <taxon>Pseudomonadati</taxon>
        <taxon>Pseudomonadota</taxon>
        <taxon>Gammaproteobacteria</taxon>
        <taxon>Lysobacterales</taxon>
        <taxon>Rhodanobacteraceae</taxon>
        <taxon>Frateuria</taxon>
    </lineage>
</organism>
<feature type="signal peptide" evidence="3">
    <location>
        <begin position="1"/>
        <end position="32"/>
    </location>
</feature>
<dbReference type="NCBIfam" id="TIGR03696">
    <property type="entry name" value="Rhs_assc_core"/>
    <property type="match status" value="1"/>
</dbReference>
<reference evidence="5 6" key="1">
    <citation type="submission" date="2021-04" db="EMBL/GenBank/DDBJ databases">
        <authorList>
            <person name="Huq M.A."/>
        </authorList>
    </citation>
    <scope>NUCLEOTIDE SEQUENCE [LARGE SCALE GENOMIC DNA]</scope>
    <source>
        <strain evidence="5 6">MAH-13</strain>
    </source>
</reference>
<dbReference type="EMBL" id="JAGJRS010000012">
    <property type="protein sequence ID" value="MBP1473704.1"/>
    <property type="molecule type" value="Genomic_DNA"/>
</dbReference>
<feature type="region of interest" description="Disordered" evidence="2">
    <location>
        <begin position="247"/>
        <end position="320"/>
    </location>
</feature>
<dbReference type="Proteomes" id="UP000823790">
    <property type="component" value="Unassembled WGS sequence"/>
</dbReference>
<comment type="caution">
    <text evidence="5">The sequence shown here is derived from an EMBL/GenBank/DDBJ whole genome shotgun (WGS) entry which is preliminary data.</text>
</comment>
<dbReference type="InterPro" id="IPR022385">
    <property type="entry name" value="Rhs_assc_core"/>
</dbReference>
<evidence type="ECO:0000313" key="6">
    <source>
        <dbReference type="Proteomes" id="UP000823790"/>
    </source>
</evidence>
<evidence type="ECO:0000256" key="3">
    <source>
        <dbReference type="SAM" id="SignalP"/>
    </source>
</evidence>
<evidence type="ECO:0000313" key="5">
    <source>
        <dbReference type="EMBL" id="MBP1473704.1"/>
    </source>
</evidence>
<dbReference type="PANTHER" id="PTHR32305">
    <property type="match status" value="1"/>
</dbReference>
<sequence>MKASGWRGAAWARVAAVVLVLLSVGWGGPAPAAETTTYVLTDVQGTVLAREDAQGNIIARYDYRPYGKQQAGPVATGPGYTGHVEDPDTGLVYMQQRYYDPEVGRFLSVDPVTAYSNPIGAFNRYWYASDNPYKFTDPDGRSVLTKLIKLGIKGGNVAATVGGIVDDVNTLRSSTSTTGEKLLAGASLLSEVVSPVSIGDAKDVAKGVRSAAERYSRKGCRYNSNNPAAKAARQAAEGQPCPKCGETMVSGTRTSPQAQHEPPLSEVNYEHGGAGMSSAEKKAYSNNPESLDGANCAQCQSREGAQQRQYVQEQERNRDQ</sequence>
<keyword evidence="1" id="KW-0677">Repeat</keyword>
<evidence type="ECO:0000256" key="1">
    <source>
        <dbReference type="ARBA" id="ARBA00022737"/>
    </source>
</evidence>
<dbReference type="RefSeq" id="WP_209616940.1">
    <property type="nucleotide sequence ID" value="NZ_JAGJRS010000012.1"/>
</dbReference>
<keyword evidence="3" id="KW-0732">Signal</keyword>